<dbReference type="SMART" id="SM00382">
    <property type="entry name" value="AAA"/>
    <property type="match status" value="1"/>
</dbReference>
<gene>
    <name evidence="7" type="ORF">BegalDRAFT_0469</name>
</gene>
<dbReference type="RefSeq" id="WP_002683272.1">
    <property type="nucleotide sequence ID" value="NZ_JH600070.1"/>
</dbReference>
<comment type="similarity">
    <text evidence="1">Belongs to the ABC transporter superfamily.</text>
</comment>
<dbReference type="GO" id="GO:0005524">
    <property type="term" value="F:ATP binding"/>
    <property type="evidence" value="ECO:0007669"/>
    <property type="project" value="UniProtKB-KW"/>
</dbReference>
<dbReference type="PANTHER" id="PTHR42711:SF5">
    <property type="entry name" value="ABC TRANSPORTER ATP-BINDING PROTEIN NATA"/>
    <property type="match status" value="1"/>
</dbReference>
<dbReference type="Proteomes" id="UP000005744">
    <property type="component" value="Unassembled WGS sequence"/>
</dbReference>
<keyword evidence="5" id="KW-0067">ATP-binding</keyword>
<keyword evidence="4" id="KW-0547">Nucleotide-binding</keyword>
<dbReference type="InterPro" id="IPR003593">
    <property type="entry name" value="AAA+_ATPase"/>
</dbReference>
<evidence type="ECO:0000256" key="5">
    <source>
        <dbReference type="ARBA" id="ARBA00022840"/>
    </source>
</evidence>
<dbReference type="SUPFAM" id="SSF52540">
    <property type="entry name" value="P-loop containing nucleoside triphosphate hydrolases"/>
    <property type="match status" value="1"/>
</dbReference>
<dbReference type="InterPro" id="IPR050763">
    <property type="entry name" value="ABC_transporter_ATP-binding"/>
</dbReference>
<dbReference type="GO" id="GO:0016887">
    <property type="term" value="F:ATP hydrolysis activity"/>
    <property type="evidence" value="ECO:0007669"/>
    <property type="project" value="InterPro"/>
</dbReference>
<dbReference type="AlphaFoldDB" id="I3CCP5"/>
<keyword evidence="2" id="KW-0813">Transport</keyword>
<feature type="domain" description="ABC transporter" evidence="6">
    <location>
        <begin position="5"/>
        <end position="254"/>
    </location>
</feature>
<name>I3CCP5_9GAMM</name>
<dbReference type="OrthoDB" id="5560252at2"/>
<dbReference type="CDD" id="cd03230">
    <property type="entry name" value="ABC_DR_subfamily_A"/>
    <property type="match status" value="1"/>
</dbReference>
<accession>I3CCP5</accession>
<keyword evidence="8" id="KW-1185">Reference proteome</keyword>
<protein>
    <submittedName>
        <fullName evidence="7">ABC-type multidrug transport system, ATPase component</fullName>
    </submittedName>
</protein>
<dbReference type="PANTHER" id="PTHR42711">
    <property type="entry name" value="ABC TRANSPORTER ATP-BINDING PROTEIN"/>
    <property type="match status" value="1"/>
</dbReference>
<evidence type="ECO:0000259" key="6">
    <source>
        <dbReference type="PROSITE" id="PS50893"/>
    </source>
</evidence>
<proteinExistence type="inferred from homology"/>
<keyword evidence="3" id="KW-0536">Nodulation</keyword>
<dbReference type="EMBL" id="JH600070">
    <property type="protein sequence ID" value="EIJ41388.1"/>
    <property type="molecule type" value="Genomic_DNA"/>
</dbReference>
<evidence type="ECO:0000313" key="7">
    <source>
        <dbReference type="EMBL" id="EIJ41388.1"/>
    </source>
</evidence>
<dbReference type="Pfam" id="PF00005">
    <property type="entry name" value="ABC_tran"/>
    <property type="match status" value="1"/>
</dbReference>
<reference evidence="7 8" key="1">
    <citation type="submission" date="2011-11" db="EMBL/GenBank/DDBJ databases">
        <title>Improved High-Quality Draft sequence of Beggiatoa alba B18lD.</title>
        <authorList>
            <consortium name="US DOE Joint Genome Institute"/>
            <person name="Lucas S."/>
            <person name="Han J."/>
            <person name="Lapidus A."/>
            <person name="Cheng J.-F."/>
            <person name="Goodwin L."/>
            <person name="Pitluck S."/>
            <person name="Peters L."/>
            <person name="Mikhailova N."/>
            <person name="Held B."/>
            <person name="Detter J.C."/>
            <person name="Han C."/>
            <person name="Tapia R."/>
            <person name="Land M."/>
            <person name="Hauser L."/>
            <person name="Kyrpides N."/>
            <person name="Ivanova N."/>
            <person name="Pagani I."/>
            <person name="Samuel K."/>
            <person name="Teske A."/>
            <person name="Mueller J."/>
            <person name="Woyke T."/>
        </authorList>
    </citation>
    <scope>NUCLEOTIDE SEQUENCE [LARGE SCALE GENOMIC DNA]</scope>
    <source>
        <strain evidence="7 8">B18LD</strain>
    </source>
</reference>
<dbReference type="PROSITE" id="PS50893">
    <property type="entry name" value="ABC_TRANSPORTER_2"/>
    <property type="match status" value="1"/>
</dbReference>
<dbReference type="InterPro" id="IPR003439">
    <property type="entry name" value="ABC_transporter-like_ATP-bd"/>
</dbReference>
<evidence type="ECO:0000256" key="1">
    <source>
        <dbReference type="ARBA" id="ARBA00005417"/>
    </source>
</evidence>
<dbReference type="HOGENOM" id="CLU_000604_1_2_6"/>
<organism evidence="7 8">
    <name type="scientific">Beggiatoa alba B18LD</name>
    <dbReference type="NCBI Taxonomy" id="395493"/>
    <lineage>
        <taxon>Bacteria</taxon>
        <taxon>Pseudomonadati</taxon>
        <taxon>Pseudomonadota</taxon>
        <taxon>Gammaproteobacteria</taxon>
        <taxon>Thiotrichales</taxon>
        <taxon>Thiotrichaceae</taxon>
        <taxon>Beggiatoa</taxon>
    </lineage>
</organism>
<dbReference type="InterPro" id="IPR027417">
    <property type="entry name" value="P-loop_NTPase"/>
</dbReference>
<dbReference type="eggNOG" id="COG1131">
    <property type="taxonomic scope" value="Bacteria"/>
</dbReference>
<evidence type="ECO:0000256" key="4">
    <source>
        <dbReference type="ARBA" id="ARBA00022741"/>
    </source>
</evidence>
<dbReference type="Gene3D" id="3.40.50.300">
    <property type="entry name" value="P-loop containing nucleotide triphosphate hydrolases"/>
    <property type="match status" value="1"/>
</dbReference>
<evidence type="ECO:0000256" key="3">
    <source>
        <dbReference type="ARBA" id="ARBA00022458"/>
    </source>
</evidence>
<dbReference type="STRING" id="395493.BegalDRAFT_0469"/>
<evidence type="ECO:0000313" key="8">
    <source>
        <dbReference type="Proteomes" id="UP000005744"/>
    </source>
</evidence>
<evidence type="ECO:0000256" key="2">
    <source>
        <dbReference type="ARBA" id="ARBA00022448"/>
    </source>
</evidence>
<sequence>MSQFIEIIDIYKHFPVIRGYRDFLWHSIRPRYVTALHQVSLSITQGELFCILGENGAGKTTLLKILCTLMLPNSGRVLIQGLEVTQHARQIKALIGYVLSDERSFYWRLTGRENLQFFATLQNLSKAVAKARIQTLSEQFALTAYLDKPFQTYSTGTRRKLAFIRGLLTDPPLILMDEPSNALDSLSAMQIWQYIQQTLVKQQGKTVVVTEHNLQKVEQFADRFAILKQGQVKTVETLRSLRQQLQSTTRYQLSLQTSSPTVMNWLKQQGVIHQQIPLAPDQYTIEIELNPQVITPSAFLTQLVGLGASVSCFVSITPSLETLFTAYYQHV</sequence>